<keyword evidence="12" id="KW-1185">Reference proteome</keyword>
<dbReference type="SUPFAM" id="SSF52058">
    <property type="entry name" value="L domain-like"/>
    <property type="match status" value="1"/>
</dbReference>
<dbReference type="InParanoid" id="A0A6J0B947"/>
<keyword evidence="7" id="KW-0694">RNA-binding</keyword>
<keyword evidence="6" id="KW-0509">mRNA transport</keyword>
<dbReference type="PANTHER" id="PTHR10662">
    <property type="entry name" value="NUCLEAR RNA EXPORT FACTOR"/>
    <property type="match status" value="1"/>
</dbReference>
<gene>
    <name evidence="13" type="primary">LOC107217628</name>
</gene>
<dbReference type="Gene3D" id="3.10.450.50">
    <property type="match status" value="1"/>
</dbReference>
<dbReference type="InterPro" id="IPR015245">
    <property type="entry name" value="Tap_RNA-bd"/>
</dbReference>
<dbReference type="InterPro" id="IPR035979">
    <property type="entry name" value="RBD_domain_sf"/>
</dbReference>
<dbReference type="KEGG" id="nlo:107217628"/>
<dbReference type="GO" id="GO:0005737">
    <property type="term" value="C:cytoplasm"/>
    <property type="evidence" value="ECO:0007669"/>
    <property type="project" value="InterPro"/>
</dbReference>
<keyword evidence="4" id="KW-0433">Leucine-rich repeat</keyword>
<evidence type="ECO:0000256" key="8">
    <source>
        <dbReference type="ARBA" id="ARBA00023242"/>
    </source>
</evidence>
<dbReference type="PROSITE" id="PS51450">
    <property type="entry name" value="LRR"/>
    <property type="match status" value="1"/>
</dbReference>
<evidence type="ECO:0000313" key="13">
    <source>
        <dbReference type="RefSeq" id="XP_015510716.1"/>
    </source>
</evidence>
<dbReference type="FunCoup" id="A0A6J0B947">
    <property type="interactions" value="1028"/>
</dbReference>
<dbReference type="SMART" id="SM00804">
    <property type="entry name" value="TAP_C"/>
    <property type="match status" value="1"/>
</dbReference>
<dbReference type="PROSITE" id="PS51281">
    <property type="entry name" value="TAP_C"/>
    <property type="match status" value="1"/>
</dbReference>
<dbReference type="Pfam" id="PF03943">
    <property type="entry name" value="TAP_C"/>
    <property type="match status" value="1"/>
</dbReference>
<evidence type="ECO:0000256" key="9">
    <source>
        <dbReference type="SAM" id="MobiDB-lite"/>
    </source>
</evidence>
<dbReference type="GO" id="GO:0016973">
    <property type="term" value="P:poly(A)+ mRNA export from nucleus"/>
    <property type="evidence" value="ECO:0007669"/>
    <property type="project" value="TreeGrafter"/>
</dbReference>
<feature type="domain" description="TAP-C" evidence="11">
    <location>
        <begin position="576"/>
        <end position="631"/>
    </location>
</feature>
<dbReference type="Gene3D" id="3.30.70.330">
    <property type="match status" value="1"/>
</dbReference>
<dbReference type="Gene3D" id="1.10.8.10">
    <property type="entry name" value="DNA helicase RuvA subunit, C-terminal domain"/>
    <property type="match status" value="1"/>
</dbReference>
<dbReference type="PROSITE" id="PS50177">
    <property type="entry name" value="NTF2_DOMAIN"/>
    <property type="match status" value="1"/>
</dbReference>
<evidence type="ECO:0000256" key="1">
    <source>
        <dbReference type="ARBA" id="ARBA00004642"/>
    </source>
</evidence>
<dbReference type="InterPro" id="IPR002075">
    <property type="entry name" value="NTF2_dom"/>
</dbReference>
<evidence type="ECO:0000256" key="5">
    <source>
        <dbReference type="ARBA" id="ARBA00022737"/>
    </source>
</evidence>
<dbReference type="InterPro" id="IPR012677">
    <property type="entry name" value="Nucleotide-bd_a/b_plait_sf"/>
</dbReference>
<dbReference type="InterPro" id="IPR057125">
    <property type="entry name" value="NXF1/2/3/5-like_LRR"/>
</dbReference>
<evidence type="ECO:0000256" key="4">
    <source>
        <dbReference type="ARBA" id="ARBA00022614"/>
    </source>
</evidence>
<dbReference type="GO" id="GO:0005654">
    <property type="term" value="C:nucleoplasm"/>
    <property type="evidence" value="ECO:0007669"/>
    <property type="project" value="UniProtKB-SubCell"/>
</dbReference>
<keyword evidence="5" id="KW-0677">Repeat</keyword>
<evidence type="ECO:0000313" key="12">
    <source>
        <dbReference type="Proteomes" id="UP000829291"/>
    </source>
</evidence>
<evidence type="ECO:0000259" key="11">
    <source>
        <dbReference type="PROSITE" id="PS51281"/>
    </source>
</evidence>
<dbReference type="Pfam" id="PF09162">
    <property type="entry name" value="Tap-RNA_bind"/>
    <property type="match status" value="1"/>
</dbReference>
<dbReference type="FunFam" id="1.10.8.10:FF:000018">
    <property type="entry name" value="Nuclear RNA export factor 1"/>
    <property type="match status" value="1"/>
</dbReference>
<dbReference type="InterPro" id="IPR030217">
    <property type="entry name" value="NXF_fam"/>
</dbReference>
<dbReference type="GO" id="GO:0003723">
    <property type="term" value="F:RNA binding"/>
    <property type="evidence" value="ECO:0007669"/>
    <property type="project" value="UniProtKB-KW"/>
</dbReference>
<comment type="similarity">
    <text evidence="2">Belongs to the NXF family.</text>
</comment>
<dbReference type="CDD" id="cd14342">
    <property type="entry name" value="UBA_TAP-C"/>
    <property type="match status" value="1"/>
</dbReference>
<dbReference type="PANTHER" id="PTHR10662:SF22">
    <property type="entry name" value="NUCLEAR RNA EXPORT FACTOR 1"/>
    <property type="match status" value="1"/>
</dbReference>
<reference evidence="13" key="1">
    <citation type="submission" date="2025-08" db="UniProtKB">
        <authorList>
            <consortium name="RefSeq"/>
        </authorList>
    </citation>
    <scope>IDENTIFICATION</scope>
    <source>
        <tissue evidence="13">Thorax and Abdomen</tissue>
    </source>
</reference>
<evidence type="ECO:0000256" key="6">
    <source>
        <dbReference type="ARBA" id="ARBA00022816"/>
    </source>
</evidence>
<dbReference type="SUPFAM" id="SSF46934">
    <property type="entry name" value="UBA-like"/>
    <property type="match status" value="1"/>
</dbReference>
<dbReference type="SUPFAM" id="SSF54928">
    <property type="entry name" value="RNA-binding domain, RBD"/>
    <property type="match status" value="1"/>
</dbReference>
<dbReference type="Pfam" id="PF24048">
    <property type="entry name" value="LRR_NXF1-5"/>
    <property type="match status" value="1"/>
</dbReference>
<dbReference type="InterPro" id="IPR032710">
    <property type="entry name" value="NTF2-like_dom_sf"/>
</dbReference>
<name>A0A6J0B947_NEOLC</name>
<accession>A0A6J0B947</accession>
<comment type="subcellular location">
    <subcellularLocation>
        <location evidence="1">Nucleus</location>
        <location evidence="1">Nucleoplasm</location>
    </subcellularLocation>
</comment>
<proteinExistence type="inferred from homology"/>
<organism evidence="13">
    <name type="scientific">Neodiprion lecontei</name>
    <name type="common">Redheaded pine sawfly</name>
    <dbReference type="NCBI Taxonomy" id="441921"/>
    <lineage>
        <taxon>Eukaryota</taxon>
        <taxon>Metazoa</taxon>
        <taxon>Ecdysozoa</taxon>
        <taxon>Arthropoda</taxon>
        <taxon>Hexapoda</taxon>
        <taxon>Insecta</taxon>
        <taxon>Pterygota</taxon>
        <taxon>Neoptera</taxon>
        <taxon>Endopterygota</taxon>
        <taxon>Hymenoptera</taxon>
        <taxon>Tenthredinoidea</taxon>
        <taxon>Diprionidae</taxon>
        <taxon>Diprioninae</taxon>
        <taxon>Neodiprion</taxon>
    </lineage>
</organism>
<sequence>MPKKSSKAQWNGRDPAAQNVQGKHYFDHDNRTIHPNSGRPRVSFKSQGRHGPDRGRNLKTGLTNYLGEDISMTVGASNGPRQVLVRGKIGRRASWGRLIPFPQHGRREGRQGSQHRPPMFADSNWFKVTIPYGHKYQKDFVVKSLNSYISPDMFVPIMYKVLPNEAVFYVDDPNTADKLYNCDRKITTNDGFKIQVRVKPGFPQVEIDQTLRERMKLAMVKRYVQETNALDLSKFHQDPDLVTDYFCALFRPLMLAAVIDIVAEHIPNLEALNLDGNKLAVIERLNILTKKLPKLKVLYIGENRIQEVSHLDVIKDLKLEELRLAGNPVCAKYKDRQTAYFSDVRKRFPRLLKLDGIILPPPIRFDVADETASLPPTQRMYVVNTDAQAIAGQFLQQYFMIFDSDNRQPLLDAYHEQASFSMTVSYGSNGNKLDSYLRENRNLFRLNDIERKRKLLKQGRLPVVSFISEMPKTKHDLDGFTMDLCLATETMMMIIVTGLFKELDGKKNPIRYFNRTFLIVPEGGGYCICNEQLHISHPTDEQEKKAFTVRQSQPSSSSTPASTSSGTSVVTGISDEAKQHMTIALSEKTKMNLEWSFKCLAEVQWDFNNALAAFQEFYTLGQIPPEAFLPNKT</sequence>
<dbReference type="Proteomes" id="UP000829291">
    <property type="component" value="Chromosome 5"/>
</dbReference>
<feature type="domain" description="NTF2" evidence="10">
    <location>
        <begin position="390"/>
        <end position="535"/>
    </location>
</feature>
<feature type="compositionally biased region" description="Low complexity" evidence="9">
    <location>
        <begin position="551"/>
        <end position="569"/>
    </location>
</feature>
<dbReference type="InterPro" id="IPR001611">
    <property type="entry name" value="Leu-rich_rpt"/>
</dbReference>
<dbReference type="GeneID" id="107217628"/>
<feature type="region of interest" description="Disordered" evidence="9">
    <location>
        <begin position="1"/>
        <end position="61"/>
    </location>
</feature>
<keyword evidence="3" id="KW-0813">Transport</keyword>
<evidence type="ECO:0000259" key="10">
    <source>
        <dbReference type="PROSITE" id="PS50177"/>
    </source>
</evidence>
<dbReference type="FunFam" id="3.10.450.50:FF:000004">
    <property type="entry name" value="Nuclear RNA export factor 1"/>
    <property type="match status" value="1"/>
</dbReference>
<dbReference type="AlphaFoldDB" id="A0A6J0B947"/>
<protein>
    <submittedName>
        <fullName evidence="13">Nuclear RNA export factor 1</fullName>
    </submittedName>
</protein>
<dbReference type="Gene3D" id="3.80.10.10">
    <property type="entry name" value="Ribonuclease Inhibitor"/>
    <property type="match status" value="1"/>
</dbReference>
<dbReference type="GO" id="GO:0005635">
    <property type="term" value="C:nuclear envelope"/>
    <property type="evidence" value="ECO:0007669"/>
    <property type="project" value="UniProtKB-ARBA"/>
</dbReference>
<dbReference type="InterPro" id="IPR009060">
    <property type="entry name" value="UBA-like_sf"/>
</dbReference>
<dbReference type="FunFam" id="3.80.10.10:FF:000384">
    <property type="entry name" value="Nuclear RNA export factor 1"/>
    <property type="match status" value="1"/>
</dbReference>
<dbReference type="Pfam" id="PF22602">
    <property type="entry name" value="NXF_NTF2"/>
    <property type="match status" value="1"/>
</dbReference>
<evidence type="ECO:0000256" key="7">
    <source>
        <dbReference type="ARBA" id="ARBA00022884"/>
    </source>
</evidence>
<evidence type="ECO:0000256" key="2">
    <source>
        <dbReference type="ARBA" id="ARBA00009285"/>
    </source>
</evidence>
<evidence type="ECO:0000256" key="3">
    <source>
        <dbReference type="ARBA" id="ARBA00022448"/>
    </source>
</evidence>
<dbReference type="RefSeq" id="XP_015510716.1">
    <property type="nucleotide sequence ID" value="XM_015655230.2"/>
</dbReference>
<dbReference type="InterPro" id="IPR032675">
    <property type="entry name" value="LRR_dom_sf"/>
</dbReference>
<feature type="region of interest" description="Disordered" evidence="9">
    <location>
        <begin position="550"/>
        <end position="569"/>
    </location>
</feature>
<dbReference type="InterPro" id="IPR018222">
    <property type="entry name" value="Nuclear_transport_factor_2_euk"/>
</dbReference>
<dbReference type="OrthoDB" id="25872at2759"/>
<dbReference type="SUPFAM" id="SSF54427">
    <property type="entry name" value="NTF2-like"/>
    <property type="match status" value="1"/>
</dbReference>
<dbReference type="CDD" id="cd00780">
    <property type="entry name" value="NTF2"/>
    <property type="match status" value="1"/>
</dbReference>
<keyword evidence="8" id="KW-0539">Nucleus</keyword>
<dbReference type="InterPro" id="IPR005637">
    <property type="entry name" value="TAP_C_dom"/>
</dbReference>